<accession>A0ABT5FGP0</accession>
<organism evidence="2 3">
    <name type="scientific">Psychrosphaera algicola</name>
    <dbReference type="NCBI Taxonomy" id="3023714"/>
    <lineage>
        <taxon>Bacteria</taxon>
        <taxon>Pseudomonadati</taxon>
        <taxon>Pseudomonadota</taxon>
        <taxon>Gammaproteobacteria</taxon>
        <taxon>Alteromonadales</taxon>
        <taxon>Pseudoalteromonadaceae</taxon>
        <taxon>Psychrosphaera</taxon>
    </lineage>
</organism>
<dbReference type="Proteomes" id="UP001528411">
    <property type="component" value="Unassembled WGS sequence"/>
</dbReference>
<dbReference type="PANTHER" id="PTHR30336">
    <property type="entry name" value="INNER MEMBRANE PROTEIN, PROBABLE PERMEASE"/>
    <property type="match status" value="1"/>
</dbReference>
<proteinExistence type="predicted"/>
<dbReference type="Pfam" id="PF02698">
    <property type="entry name" value="DUF218"/>
    <property type="match status" value="1"/>
</dbReference>
<evidence type="ECO:0000259" key="1">
    <source>
        <dbReference type="Pfam" id="PF02698"/>
    </source>
</evidence>
<feature type="domain" description="DUF218" evidence="1">
    <location>
        <begin position="74"/>
        <end position="235"/>
    </location>
</feature>
<reference evidence="2 3" key="1">
    <citation type="submission" date="2023-01" db="EMBL/GenBank/DDBJ databases">
        <title>Psychrosphaera sp. nov., isolated from marine algae.</title>
        <authorList>
            <person name="Bayburt H."/>
            <person name="Choi B.J."/>
            <person name="Kim J.M."/>
            <person name="Choi D.G."/>
            <person name="Jeon C.O."/>
        </authorList>
    </citation>
    <scope>NUCLEOTIDE SEQUENCE [LARGE SCALE GENOMIC DNA]</scope>
    <source>
        <strain evidence="2 3">G1-22</strain>
    </source>
</reference>
<dbReference type="InterPro" id="IPR051599">
    <property type="entry name" value="Cell_Envelope_Assoc"/>
</dbReference>
<keyword evidence="3" id="KW-1185">Reference proteome</keyword>
<dbReference type="EMBL" id="JAQOMS010000002">
    <property type="protein sequence ID" value="MDC2890002.1"/>
    <property type="molecule type" value="Genomic_DNA"/>
</dbReference>
<name>A0ABT5FGP0_9GAMM</name>
<evidence type="ECO:0000313" key="3">
    <source>
        <dbReference type="Proteomes" id="UP001528411"/>
    </source>
</evidence>
<gene>
    <name evidence="2" type="ORF">PN838_16065</name>
</gene>
<evidence type="ECO:0000313" key="2">
    <source>
        <dbReference type="EMBL" id="MDC2890002.1"/>
    </source>
</evidence>
<dbReference type="CDD" id="cd06259">
    <property type="entry name" value="YdcF-like"/>
    <property type="match status" value="1"/>
</dbReference>
<dbReference type="RefSeq" id="WP_272181307.1">
    <property type="nucleotide sequence ID" value="NZ_JAQOMS010000002.1"/>
</dbReference>
<protein>
    <submittedName>
        <fullName evidence="2">ElyC/SanA/YdcF family protein</fullName>
    </submittedName>
</protein>
<comment type="caution">
    <text evidence="2">The sequence shown here is derived from an EMBL/GenBank/DDBJ whole genome shotgun (WGS) entry which is preliminary data.</text>
</comment>
<dbReference type="PANTHER" id="PTHR30336:SF4">
    <property type="entry name" value="ENVELOPE BIOGENESIS FACTOR ELYC"/>
    <property type="match status" value="1"/>
</dbReference>
<dbReference type="InterPro" id="IPR003848">
    <property type="entry name" value="DUF218"/>
</dbReference>
<sequence>MPIPICMAIILCGLYLYKRNKMAMARKLLIASALLVTFFSLPITSQLLIRPLELSYPKLPIEDPNYLATVKPAYVVVMGCWHSDNQLLPLVAQIHQCSLPRIIQAVQMWHQYPTLKIIFSGYAAMDDKKSDPAINAELAVGLGVPLSNIVLIEGPKDSLDEVLAHKKVVETSNFIVVSSATHIKRLDYLYRSNNLSPIFSPAEYVSGYGELSWRSFVPNASSIYQSERAIYEYLGLLWVTIKSVV</sequence>